<dbReference type="OrthoDB" id="6374765at2759"/>
<dbReference type="UniPathway" id="UPA00074">
    <property type="reaction ID" value="UER00126"/>
</dbReference>
<evidence type="ECO:0000256" key="12">
    <source>
        <dbReference type="ARBA" id="ARBA00022755"/>
    </source>
</evidence>
<evidence type="ECO:0000256" key="14">
    <source>
        <dbReference type="ARBA" id="ARBA00031908"/>
    </source>
</evidence>
<dbReference type="CDD" id="cd08645">
    <property type="entry name" value="FMT_core_GART"/>
    <property type="match status" value="1"/>
</dbReference>
<evidence type="ECO:0000256" key="4">
    <source>
        <dbReference type="ARBA" id="ARBA00010280"/>
    </source>
</evidence>
<evidence type="ECO:0000256" key="13">
    <source>
        <dbReference type="ARBA" id="ARBA00022840"/>
    </source>
</evidence>
<evidence type="ECO:0000256" key="8">
    <source>
        <dbReference type="ARBA" id="ARBA00022490"/>
    </source>
</evidence>
<dbReference type="InterPro" id="IPR004607">
    <property type="entry name" value="GART"/>
</dbReference>
<keyword evidence="10" id="KW-0808">Transferase</keyword>
<protein>
    <recommendedName>
        <fullName evidence="7">Phosphoribosylformylglycinamidine cyclo-ligase</fullName>
        <ecNumber evidence="5">2.1.2.2</ecNumber>
        <ecNumber evidence="6">6.3.3.1</ecNumber>
    </recommendedName>
    <alternativeName>
        <fullName evidence="15">AIR synthase</fullName>
    </alternativeName>
    <alternativeName>
        <fullName evidence="16">AIRS</fullName>
    </alternativeName>
    <alternativeName>
        <fullName evidence="14">Phosphoribosyl-aminoimidazole synthetase</fullName>
    </alternativeName>
</protein>
<evidence type="ECO:0000256" key="17">
    <source>
        <dbReference type="ARBA" id="ARBA00049057"/>
    </source>
</evidence>
<dbReference type="Gene3D" id="3.90.650.10">
    <property type="entry name" value="PurM-like C-terminal domain"/>
    <property type="match status" value="1"/>
</dbReference>
<dbReference type="GO" id="GO:0004641">
    <property type="term" value="F:phosphoribosylformylglycinamidine cyclo-ligase activity"/>
    <property type="evidence" value="ECO:0007669"/>
    <property type="project" value="UniProtKB-EC"/>
</dbReference>
<keyword evidence="13" id="KW-0067">ATP-binding</keyword>
<dbReference type="Gene3D" id="3.40.50.170">
    <property type="entry name" value="Formyl transferase, N-terminal domain"/>
    <property type="match status" value="1"/>
</dbReference>
<evidence type="ECO:0000256" key="15">
    <source>
        <dbReference type="ARBA" id="ARBA00032931"/>
    </source>
</evidence>
<gene>
    <name evidence="20" type="primary">GART_3</name>
    <name evidence="20" type="ORF">GWK47_005851</name>
</gene>
<evidence type="ECO:0000256" key="16">
    <source>
        <dbReference type="ARBA" id="ARBA00033093"/>
    </source>
</evidence>
<dbReference type="FunFam" id="3.40.50.170:FF:000006">
    <property type="entry name" value="Trifunctional purine biosynthetic protein adenosine-3"/>
    <property type="match status" value="1"/>
</dbReference>
<dbReference type="Proteomes" id="UP000770661">
    <property type="component" value="Unassembled WGS sequence"/>
</dbReference>
<comment type="pathway">
    <text evidence="3">Purine metabolism; IMP biosynthesis via de novo pathway; N(2)-formyl-N(1)-(5-phospho-D-ribosyl)glycinamide from N(1)-(5-phospho-D-ribosyl)glycinamide (10-formyl THF route): step 1/1.</text>
</comment>
<name>A0A8J5CZE2_CHIOP</name>
<evidence type="ECO:0000313" key="20">
    <source>
        <dbReference type="EMBL" id="KAG0722775.1"/>
    </source>
</evidence>
<dbReference type="Pfam" id="PF00551">
    <property type="entry name" value="Formyl_trans_N"/>
    <property type="match status" value="1"/>
</dbReference>
<dbReference type="InterPro" id="IPR010918">
    <property type="entry name" value="PurM-like_C_dom"/>
</dbReference>
<dbReference type="EC" id="2.1.2.2" evidence="5"/>
<proteinExistence type="inferred from homology"/>
<dbReference type="InterPro" id="IPR004733">
    <property type="entry name" value="PurM_cligase"/>
</dbReference>
<evidence type="ECO:0000256" key="2">
    <source>
        <dbReference type="ARBA" id="ARBA00004686"/>
    </source>
</evidence>
<comment type="subcellular location">
    <subcellularLocation>
        <location evidence="1">Cytoplasm</location>
    </subcellularLocation>
</comment>
<evidence type="ECO:0000256" key="6">
    <source>
        <dbReference type="ARBA" id="ARBA00013047"/>
    </source>
</evidence>
<dbReference type="AlphaFoldDB" id="A0A8J5CZE2"/>
<feature type="domain" description="PurM-like C-terminal" evidence="19">
    <location>
        <begin position="34"/>
        <end position="196"/>
    </location>
</feature>
<dbReference type="EMBL" id="JACEEZ010009103">
    <property type="protein sequence ID" value="KAG0722775.1"/>
    <property type="molecule type" value="Genomic_DNA"/>
</dbReference>
<dbReference type="GO" id="GO:0046084">
    <property type="term" value="P:adenine biosynthetic process"/>
    <property type="evidence" value="ECO:0007669"/>
    <property type="project" value="TreeGrafter"/>
</dbReference>
<dbReference type="PROSITE" id="PS00373">
    <property type="entry name" value="GART"/>
    <property type="match status" value="1"/>
</dbReference>
<evidence type="ECO:0000256" key="5">
    <source>
        <dbReference type="ARBA" id="ARBA00012254"/>
    </source>
</evidence>
<dbReference type="FunFam" id="3.90.650.10:FF:000011">
    <property type="entry name" value="Phosphoribosylformylglycinamidine cyclo-ligase"/>
    <property type="match status" value="1"/>
</dbReference>
<evidence type="ECO:0000256" key="1">
    <source>
        <dbReference type="ARBA" id="ARBA00004496"/>
    </source>
</evidence>
<dbReference type="InterPro" id="IPR001555">
    <property type="entry name" value="GART_AS"/>
</dbReference>
<comment type="similarity">
    <text evidence="4">Belongs to the AIR synthase family.</text>
</comment>
<dbReference type="InterPro" id="IPR002376">
    <property type="entry name" value="Formyl_transf_N"/>
</dbReference>
<keyword evidence="11" id="KW-0547">Nucleotide-binding</keyword>
<keyword evidence="9" id="KW-0436">Ligase</keyword>
<evidence type="ECO:0000256" key="9">
    <source>
        <dbReference type="ARBA" id="ARBA00022598"/>
    </source>
</evidence>
<dbReference type="NCBIfam" id="TIGR00639">
    <property type="entry name" value="PurN"/>
    <property type="match status" value="1"/>
</dbReference>
<dbReference type="PANTHER" id="PTHR10520">
    <property type="entry name" value="TRIFUNCTIONAL PURINE BIOSYNTHETIC PROTEIN ADENOSINE-3-RELATED"/>
    <property type="match status" value="1"/>
</dbReference>
<keyword evidence="21" id="KW-1185">Reference proteome</keyword>
<evidence type="ECO:0000259" key="18">
    <source>
        <dbReference type="Pfam" id="PF00551"/>
    </source>
</evidence>
<dbReference type="InterPro" id="IPR036676">
    <property type="entry name" value="PurM-like_C_sf"/>
</dbReference>
<dbReference type="SUPFAM" id="SSF53328">
    <property type="entry name" value="Formyltransferase"/>
    <property type="match status" value="1"/>
</dbReference>
<accession>A0A8J5CZE2</accession>
<dbReference type="Pfam" id="PF02769">
    <property type="entry name" value="AIRS_C"/>
    <property type="match status" value="1"/>
</dbReference>
<dbReference type="GO" id="GO:0005524">
    <property type="term" value="F:ATP binding"/>
    <property type="evidence" value="ECO:0007669"/>
    <property type="project" value="UniProtKB-KW"/>
</dbReference>
<dbReference type="EC" id="6.3.3.1" evidence="6"/>
<keyword evidence="12" id="KW-0658">Purine biosynthesis</keyword>
<dbReference type="HAMAP" id="MF_01930">
    <property type="entry name" value="PurN"/>
    <property type="match status" value="1"/>
</dbReference>
<organism evidence="20 21">
    <name type="scientific">Chionoecetes opilio</name>
    <name type="common">Atlantic snow crab</name>
    <name type="synonym">Cancer opilio</name>
    <dbReference type="NCBI Taxonomy" id="41210"/>
    <lineage>
        <taxon>Eukaryota</taxon>
        <taxon>Metazoa</taxon>
        <taxon>Ecdysozoa</taxon>
        <taxon>Arthropoda</taxon>
        <taxon>Crustacea</taxon>
        <taxon>Multicrustacea</taxon>
        <taxon>Malacostraca</taxon>
        <taxon>Eumalacostraca</taxon>
        <taxon>Eucarida</taxon>
        <taxon>Decapoda</taxon>
        <taxon>Pleocyemata</taxon>
        <taxon>Brachyura</taxon>
        <taxon>Eubrachyura</taxon>
        <taxon>Majoidea</taxon>
        <taxon>Majidae</taxon>
        <taxon>Chionoecetes</taxon>
    </lineage>
</organism>
<dbReference type="InterPro" id="IPR036477">
    <property type="entry name" value="Formyl_transf_N_sf"/>
</dbReference>
<reference evidence="20" key="1">
    <citation type="submission" date="2020-07" db="EMBL/GenBank/DDBJ databases">
        <title>The High-quality genome of the commercially important snow crab, Chionoecetes opilio.</title>
        <authorList>
            <person name="Jeong J.-H."/>
            <person name="Ryu S."/>
        </authorList>
    </citation>
    <scope>NUCLEOTIDE SEQUENCE</scope>
    <source>
        <strain evidence="20">MADBK_172401_WGS</strain>
        <tissue evidence="20">Digestive gland</tissue>
    </source>
</reference>
<comment type="caution">
    <text evidence="20">The sequence shown here is derived from an EMBL/GenBank/DDBJ whole genome shotgun (WGS) entry which is preliminary data.</text>
</comment>
<evidence type="ECO:0000256" key="10">
    <source>
        <dbReference type="ARBA" id="ARBA00022679"/>
    </source>
</evidence>
<dbReference type="GO" id="GO:0006189">
    <property type="term" value="P:'de novo' IMP biosynthetic process"/>
    <property type="evidence" value="ECO:0007669"/>
    <property type="project" value="UniProtKB-UniPathway"/>
</dbReference>
<dbReference type="GO" id="GO:0004644">
    <property type="term" value="F:phosphoribosylglycinamide formyltransferase activity"/>
    <property type="evidence" value="ECO:0007669"/>
    <property type="project" value="UniProtKB-EC"/>
</dbReference>
<feature type="domain" description="Formyl transferase N-terminal" evidence="18">
    <location>
        <begin position="230"/>
        <end position="408"/>
    </location>
</feature>
<keyword evidence="8" id="KW-0963">Cytoplasm</keyword>
<dbReference type="SUPFAM" id="SSF56042">
    <property type="entry name" value="PurM C-terminal domain-like"/>
    <property type="match status" value="1"/>
</dbReference>
<comment type="pathway">
    <text evidence="2">Purine metabolism; IMP biosynthesis via de novo pathway; 5-amino-1-(5-phospho-D-ribosyl)imidazole from N(2)-formyl-N(1)-(5-phospho-D-ribosyl)glycinamide: step 2/2.</text>
</comment>
<evidence type="ECO:0000256" key="3">
    <source>
        <dbReference type="ARBA" id="ARBA00005054"/>
    </source>
</evidence>
<evidence type="ECO:0000259" key="19">
    <source>
        <dbReference type="Pfam" id="PF02769"/>
    </source>
</evidence>
<sequence>MPGMYAKGEYDLAGFVVGAVERENLLPRTQDLVAGDVLVGLPSSGLHSNGYSLVRKIIEASKLEYSDHCPWNKKCTLGDELLLPTHIYSKCLAKVLAGGLLKAAAHITGGGLLENLPRVVPGHLTAHLDANLWHVHPVFGWLASHGVSDEEISRTYNCGLGMVLVVAADRVAEVMGLIELDGCVGRLVVGRLVTRGEGMDRVVVEGLADKLWEMSCPSVVQCAIREFPKKNVAVLISGTGTNLQALLDHTKEGLSGAEVVLVISNVAGVRGLQRAQEAGVATKVIPHKNYKTREEFEMALEVELAAVGVDLICLAGFMRILTPSFVQRWSGRLLNVHPSLLPAFKGMHGARQALEAGVTVTGCTVHFVAEEVDCGAIVTQEAVCVLPGDSEATLVERIKEAEHVAYPRQDWGGRRGAMEMVAIGAVSLGEDGKIVHI</sequence>
<evidence type="ECO:0000256" key="11">
    <source>
        <dbReference type="ARBA" id="ARBA00022741"/>
    </source>
</evidence>
<dbReference type="GO" id="GO:0005829">
    <property type="term" value="C:cytosol"/>
    <property type="evidence" value="ECO:0007669"/>
    <property type="project" value="TreeGrafter"/>
</dbReference>
<comment type="catalytic activity">
    <reaction evidence="17">
        <text>2-formamido-N(1)-(5-O-phospho-beta-D-ribosyl)acetamidine + ATP = 5-amino-1-(5-phospho-beta-D-ribosyl)imidazole + ADP + phosphate + H(+)</text>
        <dbReference type="Rhea" id="RHEA:23032"/>
        <dbReference type="ChEBI" id="CHEBI:15378"/>
        <dbReference type="ChEBI" id="CHEBI:30616"/>
        <dbReference type="ChEBI" id="CHEBI:43474"/>
        <dbReference type="ChEBI" id="CHEBI:137981"/>
        <dbReference type="ChEBI" id="CHEBI:147287"/>
        <dbReference type="ChEBI" id="CHEBI:456216"/>
        <dbReference type="EC" id="6.3.3.1"/>
    </reaction>
</comment>
<evidence type="ECO:0000256" key="7">
    <source>
        <dbReference type="ARBA" id="ARBA00020367"/>
    </source>
</evidence>
<dbReference type="GO" id="GO:0004637">
    <property type="term" value="F:phosphoribosylamine-glycine ligase activity"/>
    <property type="evidence" value="ECO:0007669"/>
    <property type="project" value="TreeGrafter"/>
</dbReference>
<dbReference type="PANTHER" id="PTHR10520:SF12">
    <property type="entry name" value="TRIFUNCTIONAL PURINE BIOSYNTHETIC PROTEIN ADENOSINE-3"/>
    <property type="match status" value="1"/>
</dbReference>
<evidence type="ECO:0000313" key="21">
    <source>
        <dbReference type="Proteomes" id="UP000770661"/>
    </source>
</evidence>